<comment type="caution">
    <text evidence="1">The sequence shown here is derived from an EMBL/GenBank/DDBJ whole genome shotgun (WGS) entry which is preliminary data.</text>
</comment>
<dbReference type="Gene3D" id="3.40.50.10400">
    <property type="entry name" value="Hypothetical protein PA1492"/>
    <property type="match status" value="1"/>
</dbReference>
<reference evidence="1 2" key="1">
    <citation type="submission" date="2018-06" db="EMBL/GenBank/DDBJ databases">
        <title>Paenibacillus imtechensis sp. nov.</title>
        <authorList>
            <person name="Pinnaka A.K."/>
            <person name="Singh H."/>
            <person name="Kaur M."/>
        </authorList>
    </citation>
    <scope>NUCLEOTIDE SEQUENCE [LARGE SCALE GENOMIC DNA]</scope>
    <source>
        <strain evidence="1 2">SMB1</strain>
    </source>
</reference>
<organism evidence="1 2">
    <name type="scientific">Paenibacillus sambharensis</name>
    <dbReference type="NCBI Taxonomy" id="1803190"/>
    <lineage>
        <taxon>Bacteria</taxon>
        <taxon>Bacillati</taxon>
        <taxon>Bacillota</taxon>
        <taxon>Bacilli</taxon>
        <taxon>Bacillales</taxon>
        <taxon>Paenibacillaceae</taxon>
        <taxon>Paenibacillus</taxon>
    </lineage>
</organism>
<dbReference type="Proteomes" id="UP000249522">
    <property type="component" value="Unassembled WGS sequence"/>
</dbReference>
<evidence type="ECO:0000313" key="1">
    <source>
        <dbReference type="EMBL" id="PZD95215.1"/>
    </source>
</evidence>
<accession>A0A2W1LJY2</accession>
<sequence>MLIYLSGPMSGIKEYNYPAFRSTARDLRENGYKVINPAEIKPIEQTWEGFMKADIKALMDCTTVVMLPGWESSKGAQLERHIAEALGMEIFELSEFQTSQGRKRR</sequence>
<dbReference type="SUPFAM" id="SSF52309">
    <property type="entry name" value="N-(deoxy)ribosyltransferase-like"/>
    <property type="match status" value="1"/>
</dbReference>
<dbReference type="InterPro" id="IPR025518">
    <property type="entry name" value="DUF4406"/>
</dbReference>
<keyword evidence="2" id="KW-1185">Reference proteome</keyword>
<dbReference type="AlphaFoldDB" id="A0A2W1LJY2"/>
<protein>
    <recommendedName>
        <fullName evidence="3">DUF4406 domain-containing protein</fullName>
    </recommendedName>
</protein>
<proteinExistence type="predicted"/>
<dbReference type="OrthoDB" id="2376767at2"/>
<evidence type="ECO:0000313" key="2">
    <source>
        <dbReference type="Proteomes" id="UP000249522"/>
    </source>
</evidence>
<dbReference type="EMBL" id="QKRB01000044">
    <property type="protein sequence ID" value="PZD95215.1"/>
    <property type="molecule type" value="Genomic_DNA"/>
</dbReference>
<evidence type="ECO:0008006" key="3">
    <source>
        <dbReference type="Google" id="ProtNLM"/>
    </source>
</evidence>
<dbReference type="Pfam" id="PF14359">
    <property type="entry name" value="DUF4406"/>
    <property type="match status" value="1"/>
</dbReference>
<name>A0A2W1LJY2_9BACL</name>
<gene>
    <name evidence="1" type="ORF">DNH61_11690</name>
</gene>